<dbReference type="EMBL" id="CAXDID020000102">
    <property type="protein sequence ID" value="CAL6026480.1"/>
    <property type="molecule type" value="Genomic_DNA"/>
</dbReference>
<evidence type="ECO:0000313" key="5">
    <source>
        <dbReference type="Proteomes" id="UP001642409"/>
    </source>
</evidence>
<gene>
    <name evidence="1" type="ORF">HINF_LOCUS19475</name>
    <name evidence="2" type="ORF">HINF_LOCUS19481</name>
    <name evidence="3" type="ORF">HINF_LOCUS30863</name>
    <name evidence="4" type="ORF">HINF_LOCUS30869</name>
</gene>
<evidence type="ECO:0000313" key="3">
    <source>
        <dbReference type="EMBL" id="CAL6026480.1"/>
    </source>
</evidence>
<reference evidence="1" key="1">
    <citation type="submission" date="2023-06" db="EMBL/GenBank/DDBJ databases">
        <authorList>
            <person name="Kurt Z."/>
        </authorList>
    </citation>
    <scope>NUCLEOTIDE SEQUENCE</scope>
</reference>
<proteinExistence type="predicted"/>
<comment type="caution">
    <text evidence="1">The sequence shown here is derived from an EMBL/GenBank/DDBJ whole genome shotgun (WGS) entry which is preliminary data.</text>
</comment>
<keyword evidence="5" id="KW-1185">Reference proteome</keyword>
<dbReference type="AlphaFoldDB" id="A0AA86P5K3"/>
<evidence type="ECO:0000313" key="4">
    <source>
        <dbReference type="EMBL" id="CAL6026492.1"/>
    </source>
</evidence>
<organism evidence="1">
    <name type="scientific">Hexamita inflata</name>
    <dbReference type="NCBI Taxonomy" id="28002"/>
    <lineage>
        <taxon>Eukaryota</taxon>
        <taxon>Metamonada</taxon>
        <taxon>Diplomonadida</taxon>
        <taxon>Hexamitidae</taxon>
        <taxon>Hexamitinae</taxon>
        <taxon>Hexamita</taxon>
    </lineage>
</organism>
<dbReference type="EMBL" id="CATOUU010000499">
    <property type="protein sequence ID" value="CAI9931830.1"/>
    <property type="molecule type" value="Genomic_DNA"/>
</dbReference>
<accession>A0AA86P5K3</accession>
<evidence type="ECO:0000313" key="2">
    <source>
        <dbReference type="EMBL" id="CAI9931836.1"/>
    </source>
</evidence>
<dbReference type="Proteomes" id="UP001642409">
    <property type="component" value="Unassembled WGS sequence"/>
</dbReference>
<protein>
    <submittedName>
        <fullName evidence="3">Hypothetical_protein</fullName>
    </submittedName>
</protein>
<dbReference type="EMBL" id="CATOUU010000499">
    <property type="protein sequence ID" value="CAI9931836.1"/>
    <property type="molecule type" value="Genomic_DNA"/>
</dbReference>
<sequence length="156" mass="17859">MKVKVLLLTVRSSVRLLAIPQKLQIWLLDSNQKLEPLISIEYSGTVATRKAKSQLLEFESFMFISVLTMVTFQKTKKNKLKGWELRSNSESILTEKVLWFTSLKRTLSVLVQRSRVVSPSKMNGVVRTIYVLSQNGLQNTQLQQKSNSAIENTWSI</sequence>
<dbReference type="EMBL" id="CAXDID020000102">
    <property type="protein sequence ID" value="CAL6026492.1"/>
    <property type="molecule type" value="Genomic_DNA"/>
</dbReference>
<reference evidence="3 5" key="2">
    <citation type="submission" date="2024-07" db="EMBL/GenBank/DDBJ databases">
        <authorList>
            <person name="Akdeniz Z."/>
        </authorList>
    </citation>
    <scope>NUCLEOTIDE SEQUENCE [LARGE SCALE GENOMIC DNA]</scope>
</reference>
<name>A0AA86P5K3_9EUKA</name>
<evidence type="ECO:0000313" key="1">
    <source>
        <dbReference type="EMBL" id="CAI9931830.1"/>
    </source>
</evidence>